<name>A0ABD0RDN8_CIRMR</name>
<proteinExistence type="predicted"/>
<sequence length="184" mass="20320">ARLYMQQFYAMFLKRALYSWRNWKVMVAQFLVPLIFTVVALVVARSLPGSHITPQLRLALKQYGSTRVPVAVDTNAGPLASALAEIYAAQLPSQNAIAATNITDLSEYVLYNAMREGGAFNEHCVVGAAFRSRSRKTTDVIGYFNNQGYHTPATALMLVDNALYKLLAGPDASIRTGNYPMPRN</sequence>
<keyword evidence="2" id="KW-1185">Reference proteome</keyword>
<evidence type="ECO:0000313" key="1">
    <source>
        <dbReference type="EMBL" id="KAL0196657.1"/>
    </source>
</evidence>
<feature type="non-terminal residue" evidence="1">
    <location>
        <position position="184"/>
    </location>
</feature>
<evidence type="ECO:0000313" key="2">
    <source>
        <dbReference type="Proteomes" id="UP001529510"/>
    </source>
</evidence>
<protein>
    <submittedName>
        <fullName evidence="1">Uncharacterized protein</fullName>
    </submittedName>
</protein>
<dbReference type="AlphaFoldDB" id="A0ABD0RDN8"/>
<dbReference type="EMBL" id="JAMKFB020000003">
    <property type="protein sequence ID" value="KAL0196657.1"/>
    <property type="molecule type" value="Genomic_DNA"/>
</dbReference>
<accession>A0ABD0RDN8</accession>
<feature type="non-terminal residue" evidence="1">
    <location>
        <position position="1"/>
    </location>
</feature>
<reference evidence="1 2" key="1">
    <citation type="submission" date="2024-05" db="EMBL/GenBank/DDBJ databases">
        <title>Genome sequencing and assembly of Indian major carp, Cirrhinus mrigala (Hamilton, 1822).</title>
        <authorList>
            <person name="Mohindra V."/>
            <person name="Chowdhury L.M."/>
            <person name="Lal K."/>
            <person name="Jena J.K."/>
        </authorList>
    </citation>
    <scope>NUCLEOTIDE SEQUENCE [LARGE SCALE GENOMIC DNA]</scope>
    <source>
        <strain evidence="1">CM1030</strain>
        <tissue evidence="1">Blood</tissue>
    </source>
</reference>
<organism evidence="1 2">
    <name type="scientific">Cirrhinus mrigala</name>
    <name type="common">Mrigala</name>
    <dbReference type="NCBI Taxonomy" id="683832"/>
    <lineage>
        <taxon>Eukaryota</taxon>
        <taxon>Metazoa</taxon>
        <taxon>Chordata</taxon>
        <taxon>Craniata</taxon>
        <taxon>Vertebrata</taxon>
        <taxon>Euteleostomi</taxon>
        <taxon>Actinopterygii</taxon>
        <taxon>Neopterygii</taxon>
        <taxon>Teleostei</taxon>
        <taxon>Ostariophysi</taxon>
        <taxon>Cypriniformes</taxon>
        <taxon>Cyprinidae</taxon>
        <taxon>Labeoninae</taxon>
        <taxon>Labeonini</taxon>
        <taxon>Cirrhinus</taxon>
    </lineage>
</organism>
<gene>
    <name evidence="1" type="ORF">M9458_005197</name>
</gene>
<dbReference type="Proteomes" id="UP001529510">
    <property type="component" value="Unassembled WGS sequence"/>
</dbReference>
<comment type="caution">
    <text evidence="1">The sequence shown here is derived from an EMBL/GenBank/DDBJ whole genome shotgun (WGS) entry which is preliminary data.</text>
</comment>